<protein>
    <submittedName>
        <fullName evidence="2">Uncharacterized protein</fullName>
    </submittedName>
</protein>
<evidence type="ECO:0000256" key="1">
    <source>
        <dbReference type="SAM" id="MobiDB-lite"/>
    </source>
</evidence>
<dbReference type="AlphaFoldDB" id="A0A382EJ04"/>
<feature type="region of interest" description="Disordered" evidence="1">
    <location>
        <begin position="142"/>
        <end position="164"/>
    </location>
</feature>
<evidence type="ECO:0000313" key="2">
    <source>
        <dbReference type="EMBL" id="SVB50044.1"/>
    </source>
</evidence>
<reference evidence="2" key="1">
    <citation type="submission" date="2018-05" db="EMBL/GenBank/DDBJ databases">
        <authorList>
            <person name="Lanie J.A."/>
            <person name="Ng W.-L."/>
            <person name="Kazmierczak K.M."/>
            <person name="Andrzejewski T.M."/>
            <person name="Davidsen T.M."/>
            <person name="Wayne K.J."/>
            <person name="Tettelin H."/>
            <person name="Glass J.I."/>
            <person name="Rusch D."/>
            <person name="Podicherti R."/>
            <person name="Tsui H.-C.T."/>
            <person name="Winkler M.E."/>
        </authorList>
    </citation>
    <scope>NUCLEOTIDE SEQUENCE</scope>
</reference>
<dbReference type="EMBL" id="UINC01044499">
    <property type="protein sequence ID" value="SVB50044.1"/>
    <property type="molecule type" value="Genomic_DNA"/>
</dbReference>
<feature type="region of interest" description="Disordered" evidence="1">
    <location>
        <begin position="84"/>
        <end position="114"/>
    </location>
</feature>
<sequence length="164" mass="17647">MAEEHDALMKTIESDAGQSANEFAEAMARATLPDGRNMLAAFHTTGKMIKVETKTVEMQPDQQTTIDLDELNKMIAEQKGVSIDDLAITDEPRTDAPPAVTVTDIPPPASTTSADAVLTDEDLAAQYRSQADSLFKEAKRLRGQAEELVPTKKKAKSSESVAAA</sequence>
<name>A0A382EJ04_9ZZZZ</name>
<gene>
    <name evidence="2" type="ORF">METZ01_LOCUS202898</name>
</gene>
<accession>A0A382EJ04</accession>
<proteinExistence type="predicted"/>
<organism evidence="2">
    <name type="scientific">marine metagenome</name>
    <dbReference type="NCBI Taxonomy" id="408172"/>
    <lineage>
        <taxon>unclassified sequences</taxon>
        <taxon>metagenomes</taxon>
        <taxon>ecological metagenomes</taxon>
    </lineage>
</organism>